<accession>A0A0D2VW48</accession>
<gene>
    <name evidence="2" type="ORF">CAOG_009957</name>
</gene>
<dbReference type="Proteomes" id="UP000008743">
    <property type="component" value="Unassembled WGS sequence"/>
</dbReference>
<reference evidence="3" key="1">
    <citation type="submission" date="2011-02" db="EMBL/GenBank/DDBJ databases">
        <title>The Genome Sequence of Capsaspora owczarzaki ATCC 30864.</title>
        <authorList>
            <person name="Russ C."/>
            <person name="Cuomo C."/>
            <person name="Burger G."/>
            <person name="Gray M.W."/>
            <person name="Holland P.W.H."/>
            <person name="King N."/>
            <person name="Lang F.B.F."/>
            <person name="Roger A.J."/>
            <person name="Ruiz-Trillo I."/>
            <person name="Young S.K."/>
            <person name="Zeng Q."/>
            <person name="Gargeya S."/>
            <person name="Alvarado L."/>
            <person name="Berlin A."/>
            <person name="Chapman S.B."/>
            <person name="Chen Z."/>
            <person name="Freedman E."/>
            <person name="Gellesch M."/>
            <person name="Goldberg J."/>
            <person name="Griggs A."/>
            <person name="Gujja S."/>
            <person name="Heilman E."/>
            <person name="Heiman D."/>
            <person name="Howarth C."/>
            <person name="Mehta T."/>
            <person name="Neiman D."/>
            <person name="Pearson M."/>
            <person name="Roberts A."/>
            <person name="Saif S."/>
            <person name="Shea T."/>
            <person name="Shenoy N."/>
            <person name="Sisk P."/>
            <person name="Stolte C."/>
            <person name="Sykes S."/>
            <person name="White J."/>
            <person name="Yandava C."/>
            <person name="Haas B."/>
            <person name="Nusbaum C."/>
            <person name="Birren B."/>
        </authorList>
    </citation>
    <scope>NUCLEOTIDE SEQUENCE</scope>
    <source>
        <strain evidence="3">ATCC 30864</strain>
    </source>
</reference>
<dbReference type="EMBL" id="KE346369">
    <property type="protein sequence ID" value="KJE95737.1"/>
    <property type="molecule type" value="Genomic_DNA"/>
</dbReference>
<feature type="signal peptide" evidence="1">
    <location>
        <begin position="1"/>
        <end position="19"/>
    </location>
</feature>
<organism evidence="2 3">
    <name type="scientific">Capsaspora owczarzaki (strain ATCC 30864)</name>
    <dbReference type="NCBI Taxonomy" id="595528"/>
    <lineage>
        <taxon>Eukaryota</taxon>
        <taxon>Filasterea</taxon>
        <taxon>Capsaspora</taxon>
    </lineage>
</organism>
<evidence type="ECO:0008006" key="4">
    <source>
        <dbReference type="Google" id="ProtNLM"/>
    </source>
</evidence>
<sequence>MCYTMTLRSFLSLFALSFALFPPSPLPPKIQSLWRSTAERASPPPFDIHRTTARSLALFTLFKSAMIDYHKFATLHKSTSHHPRHPPHCPHPTLALCVCVFVFALLDFPDLA</sequence>
<evidence type="ECO:0000313" key="3">
    <source>
        <dbReference type="Proteomes" id="UP000008743"/>
    </source>
</evidence>
<name>A0A0D2VW48_CAPO3</name>
<keyword evidence="3" id="KW-1185">Reference proteome</keyword>
<keyword evidence="1" id="KW-0732">Signal</keyword>
<protein>
    <recommendedName>
        <fullName evidence="4">Secreted protein</fullName>
    </recommendedName>
</protein>
<evidence type="ECO:0000256" key="1">
    <source>
        <dbReference type="SAM" id="SignalP"/>
    </source>
</evidence>
<dbReference type="InParanoid" id="A0A0D2VW48"/>
<proteinExistence type="predicted"/>
<dbReference type="AlphaFoldDB" id="A0A0D2VW48"/>
<evidence type="ECO:0000313" key="2">
    <source>
        <dbReference type="EMBL" id="KJE95737.1"/>
    </source>
</evidence>
<feature type="chain" id="PRO_5002254540" description="Secreted protein" evidence="1">
    <location>
        <begin position="20"/>
        <end position="112"/>
    </location>
</feature>